<dbReference type="RefSeq" id="WP_406829771.1">
    <property type="nucleotide sequence ID" value="NZ_CP157483.1"/>
</dbReference>
<reference evidence="3" key="1">
    <citation type="submission" date="2024-05" db="EMBL/GenBank/DDBJ databases">
        <authorList>
            <person name="Kim S."/>
            <person name="Heo J."/>
            <person name="Choi H."/>
            <person name="Choi Y."/>
            <person name="Kwon S.-W."/>
            <person name="Kim Y."/>
        </authorList>
    </citation>
    <scope>NUCLEOTIDE SEQUENCE</scope>
    <source>
        <strain evidence="3">KACC 23699</strain>
    </source>
</reference>
<proteinExistence type="predicted"/>
<accession>A0AAU7JPK3</accession>
<protein>
    <submittedName>
        <fullName evidence="3">Urea carboxylase-associated family protein</fullName>
    </submittedName>
</protein>
<evidence type="ECO:0000313" key="3">
    <source>
        <dbReference type="EMBL" id="XBO42361.1"/>
    </source>
</evidence>
<dbReference type="AlphaFoldDB" id="A0AAU7JPK3"/>
<feature type="compositionally biased region" description="Low complexity" evidence="1">
    <location>
        <begin position="7"/>
        <end position="27"/>
    </location>
</feature>
<dbReference type="PANTHER" id="PTHR31527:SF0">
    <property type="entry name" value="RE64534P"/>
    <property type="match status" value="1"/>
</dbReference>
<dbReference type="Pfam" id="PF09347">
    <property type="entry name" value="DUF1989"/>
    <property type="match status" value="1"/>
</dbReference>
<dbReference type="EMBL" id="CP157483">
    <property type="protein sequence ID" value="XBO42361.1"/>
    <property type="molecule type" value="Genomic_DNA"/>
</dbReference>
<name>A0AAU7JPK3_9MICO</name>
<evidence type="ECO:0000259" key="2">
    <source>
        <dbReference type="Pfam" id="PF09347"/>
    </source>
</evidence>
<dbReference type="InterPro" id="IPR018959">
    <property type="entry name" value="DUF1989"/>
</dbReference>
<feature type="domain" description="DUF1989" evidence="2">
    <location>
        <begin position="33"/>
        <end position="197"/>
    </location>
</feature>
<organism evidence="3">
    <name type="scientific">Pedococcus sp. KACC 23699</name>
    <dbReference type="NCBI Taxonomy" id="3149228"/>
    <lineage>
        <taxon>Bacteria</taxon>
        <taxon>Bacillati</taxon>
        <taxon>Actinomycetota</taxon>
        <taxon>Actinomycetes</taxon>
        <taxon>Micrococcales</taxon>
        <taxon>Intrasporangiaceae</taxon>
        <taxon>Pedococcus</taxon>
    </lineage>
</organism>
<gene>
    <name evidence="3" type="ORF">ABEG17_12305</name>
</gene>
<evidence type="ECO:0000256" key="1">
    <source>
        <dbReference type="SAM" id="MobiDB-lite"/>
    </source>
</evidence>
<sequence>MTTQDAPTGQDTSTTTSPTKDTSPTQDGGLRRLAPQTGTGFLLRAGEVLTVVDPTGGQVSDLFCFAAEDHDERLSGGRTIDYANTIFLTTGHTLYSNRSTPMLTVVEDTCGRHDFLLTPCSQQTFDLLYPHFEGAYHPSCLENLVTGLAPFGVTEDMVGTTLNIFMNVWPESSGELHIDPPTSVAGDRFSVRAEMDLHVGLTACSAEKSNGGVCKPIDYAIRRD</sequence>
<dbReference type="PANTHER" id="PTHR31527">
    <property type="entry name" value="RE64534P"/>
    <property type="match status" value="1"/>
</dbReference>
<feature type="region of interest" description="Disordered" evidence="1">
    <location>
        <begin position="1"/>
        <end position="34"/>
    </location>
</feature>